<feature type="region of interest" description="Disordered" evidence="1">
    <location>
        <begin position="1"/>
        <end position="51"/>
    </location>
</feature>
<dbReference type="Proteomes" id="UP001501509">
    <property type="component" value="Unassembled WGS sequence"/>
</dbReference>
<protein>
    <submittedName>
        <fullName evidence="2">Uncharacterized protein</fullName>
    </submittedName>
</protein>
<reference evidence="3" key="1">
    <citation type="journal article" date="2019" name="Int. J. Syst. Evol. Microbiol.">
        <title>The Global Catalogue of Microorganisms (GCM) 10K type strain sequencing project: providing services to taxonomists for standard genome sequencing and annotation.</title>
        <authorList>
            <consortium name="The Broad Institute Genomics Platform"/>
            <consortium name="The Broad Institute Genome Sequencing Center for Infectious Disease"/>
            <person name="Wu L."/>
            <person name="Ma J."/>
        </authorList>
    </citation>
    <scope>NUCLEOTIDE SEQUENCE [LARGE SCALE GENOMIC DNA]</scope>
    <source>
        <strain evidence="3">JCM 6833</strain>
    </source>
</reference>
<organism evidence="2 3">
    <name type="scientific">Actinomadura fulvescens</name>
    <dbReference type="NCBI Taxonomy" id="46160"/>
    <lineage>
        <taxon>Bacteria</taxon>
        <taxon>Bacillati</taxon>
        <taxon>Actinomycetota</taxon>
        <taxon>Actinomycetes</taxon>
        <taxon>Streptosporangiales</taxon>
        <taxon>Thermomonosporaceae</taxon>
        <taxon>Actinomadura</taxon>
    </lineage>
</organism>
<feature type="region of interest" description="Disordered" evidence="1">
    <location>
        <begin position="87"/>
        <end position="124"/>
    </location>
</feature>
<name>A0ABP6CC12_9ACTN</name>
<keyword evidence="3" id="KW-1185">Reference proteome</keyword>
<evidence type="ECO:0000256" key="1">
    <source>
        <dbReference type="SAM" id="MobiDB-lite"/>
    </source>
</evidence>
<accession>A0ABP6CC12</accession>
<comment type="caution">
    <text evidence="2">The sequence shown here is derived from an EMBL/GenBank/DDBJ whole genome shotgun (WGS) entry which is preliminary data.</text>
</comment>
<dbReference type="EMBL" id="BAAATD010000007">
    <property type="protein sequence ID" value="GAA2613199.1"/>
    <property type="molecule type" value="Genomic_DNA"/>
</dbReference>
<sequence length="124" mass="12905">MGNAAAPVVANDRGLPSRADGRRNPIAANARPLESQPRPIPLDQVAPLPHNGRTIRRSVNVAGHALEANRRFTIWSRDVKAPAGLAQSVADHAPKELGAPSGPEHPLVGPVGQGPSFGVASLNQ</sequence>
<proteinExistence type="predicted"/>
<evidence type="ECO:0000313" key="3">
    <source>
        <dbReference type="Proteomes" id="UP001501509"/>
    </source>
</evidence>
<gene>
    <name evidence="2" type="ORF">GCM10010411_55120</name>
</gene>
<evidence type="ECO:0000313" key="2">
    <source>
        <dbReference type="EMBL" id="GAA2613199.1"/>
    </source>
</evidence>